<sequence length="500" mass="57519">MQPDPRLPLRLFATDRFPINKLNIYSSPEILPFLRHVLRDTKEFQTIRQSCFGKLFDIPSQQAPISTKLIHYFLSRQLICGGDHTLFSVFGGNPFRYGLQEFGAVTGLNCSPFTEGYHPDTAKAKLFGEKNMITIAELCQMLEEDKDMLFWKKIRIALIIIVDGVLIAHKQTISCMKPPKPAPPKIKDPIAWLVHKLKQRSFRLQGFPLTLQLVAFQAIPQLLHFIPAPFDNRTLMDLEDGYLPQHGSINFLDIRRVEFSSNLSVSPVIAIENQAEPGWGDWPNKTKDDRLIYLEHLISEKYTFNKAMWPGGVTTEPLLKNPKARGHRHGNKKLTRVNQSLKPKPTIKKETSSRKQRRISSYFTRSNVNTFTNEKLTEMVLVLQKQMKQMQNLLNQKKRKAHGRQSSFHTVLSRCKKQRSSHHEDQGAPIDQVVDAMERDDHEDPQSPLISQYAAHIHRQASKNMNTTPDDIPNKTVHTTTVHASEVKFNHFWFELQPIV</sequence>
<evidence type="ECO:0000256" key="1">
    <source>
        <dbReference type="SAM" id="Coils"/>
    </source>
</evidence>
<evidence type="ECO:0000313" key="4">
    <source>
        <dbReference type="Proteomes" id="UP000264353"/>
    </source>
</evidence>
<evidence type="ECO:0000313" key="3">
    <source>
        <dbReference type="EMBL" id="RID45684.1"/>
    </source>
</evidence>
<reference evidence="3 4" key="1">
    <citation type="submission" date="2018-06" db="EMBL/GenBank/DDBJ databases">
        <title>WGS assembly of Brassica rapa FPsc.</title>
        <authorList>
            <person name="Bowman J."/>
            <person name="Kohchi T."/>
            <person name="Yamato K."/>
            <person name="Jenkins J."/>
            <person name="Shu S."/>
            <person name="Ishizaki K."/>
            <person name="Yamaoka S."/>
            <person name="Nishihama R."/>
            <person name="Nakamura Y."/>
            <person name="Berger F."/>
            <person name="Adam C."/>
            <person name="Aki S."/>
            <person name="Althoff F."/>
            <person name="Araki T."/>
            <person name="Arteaga-Vazquez M."/>
            <person name="Balasubrmanian S."/>
            <person name="Bauer D."/>
            <person name="Boehm C."/>
            <person name="Briginshaw L."/>
            <person name="Caballero-Perez J."/>
            <person name="Catarino B."/>
            <person name="Chen F."/>
            <person name="Chiyoda S."/>
            <person name="Chovatia M."/>
            <person name="Davies K."/>
            <person name="Delmans M."/>
            <person name="Demura T."/>
            <person name="Dierschke T."/>
            <person name="Dolan L."/>
            <person name="Dorantes-Acosta A."/>
            <person name="Eklund D."/>
            <person name="Florent S."/>
            <person name="Flores-Sandoval E."/>
            <person name="Fujiyama A."/>
            <person name="Fukuzawa H."/>
            <person name="Galik B."/>
            <person name="Grimanelli D."/>
            <person name="Grimwood J."/>
            <person name="Grossniklaus U."/>
            <person name="Hamada T."/>
            <person name="Haseloff J."/>
            <person name="Hetherington A."/>
            <person name="Higo A."/>
            <person name="Hirakawa Y."/>
            <person name="Hundley H."/>
            <person name="Ikeda Y."/>
            <person name="Inoue K."/>
            <person name="Inoue S."/>
            <person name="Ishida S."/>
            <person name="Jia Q."/>
            <person name="Kakita M."/>
            <person name="Kanazawa T."/>
            <person name="Kawai Y."/>
            <person name="Kawashima T."/>
            <person name="Kennedy M."/>
            <person name="Kinose K."/>
            <person name="Kinoshita T."/>
            <person name="Kohara Y."/>
            <person name="Koide E."/>
            <person name="Komatsu K."/>
            <person name="Kopischke S."/>
            <person name="Kubo M."/>
            <person name="Kyozuka J."/>
            <person name="Lagercrantz U."/>
            <person name="Lin S."/>
            <person name="Lindquist E."/>
            <person name="Lipzen A."/>
            <person name="Lu C."/>
            <person name="Luna E."/>
            <person name="Martienssen R."/>
            <person name="Minamino N."/>
            <person name="Mizutani M."/>
            <person name="Mizutani M."/>
            <person name="Mochizuki N."/>
            <person name="Monte I."/>
            <person name="Mosher R."/>
            <person name="Nagasaki H."/>
            <person name="Nakagami H."/>
            <person name="Naramoto S."/>
            <person name="Nishitani K."/>
            <person name="Ohtani M."/>
            <person name="Okamoto T."/>
            <person name="Okumura M."/>
            <person name="Phillips J."/>
            <person name="Pollak B."/>
            <person name="Reinders A."/>
            <person name="Roevekamp M."/>
            <person name="Sano R."/>
            <person name="Sawa S."/>
            <person name="Schmid M."/>
            <person name="Shirakawa M."/>
            <person name="Solano R."/>
            <person name="Spunde A."/>
            <person name="Suetsugu N."/>
            <person name="Sugano S."/>
            <person name="Sugiyama A."/>
            <person name="Sun R."/>
            <person name="Suzuki Y."/>
            <person name="Takenaka M."/>
            <person name="Takezawa D."/>
            <person name="Tomogane H."/>
            <person name="Tsuzuki M."/>
            <person name="Ueda T."/>
            <person name="Umeda M."/>
            <person name="Ward J."/>
            <person name="Watanabe Y."/>
            <person name="Yazaki K."/>
            <person name="Yokoyama R."/>
            <person name="Yoshitake Y."/>
            <person name="Yotsui I."/>
            <person name="Zachgo S."/>
            <person name="Schmutz J."/>
        </authorList>
    </citation>
    <scope>NUCLEOTIDE SEQUENCE [LARGE SCALE GENOMIC DNA]</scope>
    <source>
        <strain evidence="4">cv. B-3</strain>
    </source>
</reference>
<dbReference type="Proteomes" id="UP000264353">
    <property type="component" value="Chromosome A9"/>
</dbReference>
<protein>
    <recommendedName>
        <fullName evidence="2">DUF1985 domain-containing protein</fullName>
    </recommendedName>
</protein>
<feature type="domain" description="DUF1985" evidence="2">
    <location>
        <begin position="74"/>
        <end position="172"/>
    </location>
</feature>
<organism evidence="3 4">
    <name type="scientific">Brassica campestris</name>
    <name type="common">Field mustard</name>
    <dbReference type="NCBI Taxonomy" id="3711"/>
    <lineage>
        <taxon>Eukaryota</taxon>
        <taxon>Viridiplantae</taxon>
        <taxon>Streptophyta</taxon>
        <taxon>Embryophyta</taxon>
        <taxon>Tracheophyta</taxon>
        <taxon>Spermatophyta</taxon>
        <taxon>Magnoliopsida</taxon>
        <taxon>eudicotyledons</taxon>
        <taxon>Gunneridae</taxon>
        <taxon>Pentapetalae</taxon>
        <taxon>rosids</taxon>
        <taxon>malvids</taxon>
        <taxon>Brassicales</taxon>
        <taxon>Brassicaceae</taxon>
        <taxon>Brassiceae</taxon>
        <taxon>Brassica</taxon>
    </lineage>
</organism>
<feature type="coiled-coil region" evidence="1">
    <location>
        <begin position="373"/>
        <end position="400"/>
    </location>
</feature>
<gene>
    <name evidence="3" type="ORF">BRARA_I02390</name>
</gene>
<dbReference type="InterPro" id="IPR015410">
    <property type="entry name" value="DUF1985"/>
</dbReference>
<keyword evidence="1" id="KW-0175">Coiled coil</keyword>
<proteinExistence type="predicted"/>
<name>A0A397Y206_BRACM</name>
<dbReference type="PANTHER" id="PTHR48449:SF1">
    <property type="entry name" value="DUF1985 DOMAIN-CONTAINING PROTEIN"/>
    <property type="match status" value="1"/>
</dbReference>
<dbReference type="EMBL" id="CM010636">
    <property type="protein sequence ID" value="RID45684.1"/>
    <property type="molecule type" value="Genomic_DNA"/>
</dbReference>
<dbReference type="AlphaFoldDB" id="A0A397Y206"/>
<evidence type="ECO:0000259" key="2">
    <source>
        <dbReference type="Pfam" id="PF09331"/>
    </source>
</evidence>
<accession>A0A397Y206</accession>
<dbReference type="Pfam" id="PF09331">
    <property type="entry name" value="DUF1985"/>
    <property type="match status" value="1"/>
</dbReference>
<dbReference type="PANTHER" id="PTHR48449">
    <property type="entry name" value="DUF1985 DOMAIN-CONTAINING PROTEIN"/>
    <property type="match status" value="1"/>
</dbReference>